<dbReference type="PANTHER" id="PTHR27005">
    <property type="entry name" value="WALL-ASSOCIATED RECEPTOR KINASE-LIKE 21"/>
    <property type="match status" value="1"/>
</dbReference>
<feature type="binding site" evidence="3">
    <location>
        <position position="68"/>
    </location>
    <ligand>
        <name>ATP</name>
        <dbReference type="ChEBI" id="CHEBI:30616"/>
    </ligand>
</feature>
<protein>
    <submittedName>
        <fullName evidence="5">Wall-associated receptor kinase 5</fullName>
    </submittedName>
</protein>
<organism evidence="5 6">
    <name type="scientific">Striga hermonthica</name>
    <name type="common">Purple witchweed</name>
    <name type="synonym">Buchnera hermonthica</name>
    <dbReference type="NCBI Taxonomy" id="68872"/>
    <lineage>
        <taxon>Eukaryota</taxon>
        <taxon>Viridiplantae</taxon>
        <taxon>Streptophyta</taxon>
        <taxon>Embryophyta</taxon>
        <taxon>Tracheophyta</taxon>
        <taxon>Spermatophyta</taxon>
        <taxon>Magnoliopsida</taxon>
        <taxon>eudicotyledons</taxon>
        <taxon>Gunneridae</taxon>
        <taxon>Pentapetalae</taxon>
        <taxon>asterids</taxon>
        <taxon>lamiids</taxon>
        <taxon>Lamiales</taxon>
        <taxon>Orobanchaceae</taxon>
        <taxon>Buchnereae</taxon>
        <taxon>Striga</taxon>
    </lineage>
</organism>
<dbReference type="PROSITE" id="PS00107">
    <property type="entry name" value="PROTEIN_KINASE_ATP"/>
    <property type="match status" value="1"/>
</dbReference>
<dbReference type="PROSITE" id="PS50011">
    <property type="entry name" value="PROTEIN_KINASE_DOM"/>
    <property type="match status" value="1"/>
</dbReference>
<dbReference type="InterPro" id="IPR000719">
    <property type="entry name" value="Prot_kinase_dom"/>
</dbReference>
<dbReference type="OrthoDB" id="4062651at2759"/>
<dbReference type="AlphaFoldDB" id="A0A9N7RA64"/>
<dbReference type="Proteomes" id="UP001153555">
    <property type="component" value="Unassembled WGS sequence"/>
</dbReference>
<keyword evidence="6" id="KW-1185">Reference proteome</keyword>
<dbReference type="FunFam" id="1.10.510.10:FF:000084">
    <property type="entry name" value="Wall-associated receptor kinase 2"/>
    <property type="match status" value="1"/>
</dbReference>
<dbReference type="InterPro" id="IPR017441">
    <property type="entry name" value="Protein_kinase_ATP_BS"/>
</dbReference>
<feature type="domain" description="Protein kinase" evidence="4">
    <location>
        <begin position="39"/>
        <end position="302"/>
    </location>
</feature>
<accession>A0A9N7RA64</accession>
<dbReference type="EMBL" id="CACSLK010016925">
    <property type="protein sequence ID" value="CAA0818460.1"/>
    <property type="molecule type" value="Genomic_DNA"/>
</dbReference>
<keyword evidence="1 3" id="KW-0547">Nucleotide-binding</keyword>
<dbReference type="GO" id="GO:0005886">
    <property type="term" value="C:plasma membrane"/>
    <property type="evidence" value="ECO:0007669"/>
    <property type="project" value="TreeGrafter"/>
</dbReference>
<dbReference type="SUPFAM" id="SSF56112">
    <property type="entry name" value="Protein kinase-like (PK-like)"/>
    <property type="match status" value="1"/>
</dbReference>
<dbReference type="Gene3D" id="3.30.200.20">
    <property type="entry name" value="Phosphorylase Kinase, domain 1"/>
    <property type="match status" value="1"/>
</dbReference>
<dbReference type="InterPro" id="IPR011009">
    <property type="entry name" value="Kinase-like_dom_sf"/>
</dbReference>
<evidence type="ECO:0000313" key="5">
    <source>
        <dbReference type="EMBL" id="CAA0818460.1"/>
    </source>
</evidence>
<keyword evidence="5" id="KW-0418">Kinase</keyword>
<dbReference type="GO" id="GO:0004674">
    <property type="term" value="F:protein serine/threonine kinase activity"/>
    <property type="evidence" value="ECO:0007669"/>
    <property type="project" value="TreeGrafter"/>
</dbReference>
<dbReference type="Pfam" id="PF00069">
    <property type="entry name" value="Pkinase"/>
    <property type="match status" value="1"/>
</dbReference>
<dbReference type="FunFam" id="3.30.200.20:FF:000337">
    <property type="entry name" value="Wall-associated receptor kinase 3"/>
    <property type="match status" value="1"/>
</dbReference>
<keyword evidence="5" id="KW-0675">Receptor</keyword>
<evidence type="ECO:0000256" key="1">
    <source>
        <dbReference type="ARBA" id="ARBA00022741"/>
    </source>
</evidence>
<name>A0A9N7RA64_STRHE</name>
<proteinExistence type="predicted"/>
<comment type="caution">
    <text evidence="5">The sequence shown here is derived from an EMBL/GenBank/DDBJ whole genome shotgun (WGS) entry which is preliminary data.</text>
</comment>
<dbReference type="InterPro" id="IPR045274">
    <property type="entry name" value="WAK-like"/>
</dbReference>
<dbReference type="PIRSF" id="PIRSF000654">
    <property type="entry name" value="Integrin-linked_kinase"/>
    <property type="match status" value="1"/>
</dbReference>
<keyword evidence="5" id="KW-0808">Transferase</keyword>
<dbReference type="PANTHER" id="PTHR27005:SF468">
    <property type="entry name" value="OS01G0310500 PROTEIN"/>
    <property type="match status" value="1"/>
</dbReference>
<gene>
    <name evidence="5" type="ORF">SHERM_01313</name>
</gene>
<dbReference type="SMART" id="SM00220">
    <property type="entry name" value="S_TKc"/>
    <property type="match status" value="1"/>
</dbReference>
<sequence>MLGKFFVQNGGILLKEKLSSSDTTTIFSSHELQKATKNFHSSMIIGQGRFSTVYKGILPENRIVAVKKSKEVDRNQIEQFINEVVVLTRINHRNVVKLLGCYLETRVPLLVYEFVSNGTLFEHIHNRAGRQLAWDVRVKIAAETASVLSDVKSANILLDETFAAKVSDFGASNLVPLDHTQLSTVVQGTLGYLDPEYMLTNQLTEKSDVYSFGVVLVELLTGMKALSYERPEEEMNLAHYFLSAMKRERLFEIVAFRDEGVVEVAELASSCLNVRGDERPSVKEVSMELARVIRARRKHDWVTVEHAGEAEEMESLLGDNNSIGFDIKDHIVVPVVGGGR</sequence>
<evidence type="ECO:0000259" key="4">
    <source>
        <dbReference type="PROSITE" id="PS50011"/>
    </source>
</evidence>
<evidence type="ECO:0000256" key="3">
    <source>
        <dbReference type="PROSITE-ProRule" id="PRU10141"/>
    </source>
</evidence>
<keyword evidence="2 3" id="KW-0067">ATP-binding</keyword>
<dbReference type="Gene3D" id="1.10.510.10">
    <property type="entry name" value="Transferase(Phosphotransferase) domain 1"/>
    <property type="match status" value="1"/>
</dbReference>
<evidence type="ECO:0000256" key="2">
    <source>
        <dbReference type="ARBA" id="ARBA00022840"/>
    </source>
</evidence>
<evidence type="ECO:0000313" key="6">
    <source>
        <dbReference type="Proteomes" id="UP001153555"/>
    </source>
</evidence>
<dbReference type="GO" id="GO:0005524">
    <property type="term" value="F:ATP binding"/>
    <property type="evidence" value="ECO:0007669"/>
    <property type="project" value="UniProtKB-UniRule"/>
</dbReference>
<dbReference type="GO" id="GO:0007166">
    <property type="term" value="P:cell surface receptor signaling pathway"/>
    <property type="evidence" value="ECO:0007669"/>
    <property type="project" value="InterPro"/>
</dbReference>
<reference evidence="5" key="1">
    <citation type="submission" date="2019-12" db="EMBL/GenBank/DDBJ databases">
        <authorList>
            <person name="Scholes J."/>
        </authorList>
    </citation>
    <scope>NUCLEOTIDE SEQUENCE</scope>
</reference>